<dbReference type="RefSeq" id="WP_085492770.1">
    <property type="nucleotide sequence ID" value="NZ_FXAZ01000001.1"/>
</dbReference>
<dbReference type="OrthoDB" id="2650728at2"/>
<evidence type="ECO:0000313" key="2">
    <source>
        <dbReference type="Proteomes" id="UP000193834"/>
    </source>
</evidence>
<dbReference type="Proteomes" id="UP000193834">
    <property type="component" value="Unassembled WGS sequence"/>
</dbReference>
<accession>A0A1X7IKR5</accession>
<dbReference type="AlphaFoldDB" id="A0A1X7IKR5"/>
<gene>
    <name evidence="1" type="ORF">SAMN06295960_0514</name>
</gene>
<dbReference type="EMBL" id="FXAZ01000001">
    <property type="protein sequence ID" value="SMG14930.1"/>
    <property type="molecule type" value="Genomic_DNA"/>
</dbReference>
<keyword evidence="2" id="KW-1185">Reference proteome</keyword>
<proteinExistence type="predicted"/>
<name>A0A1X7IKR5_9BACL</name>
<organism evidence="1 2">
    <name type="scientific">Paenibacillus aquistagni</name>
    <dbReference type="NCBI Taxonomy" id="1852522"/>
    <lineage>
        <taxon>Bacteria</taxon>
        <taxon>Bacillati</taxon>
        <taxon>Bacillota</taxon>
        <taxon>Bacilli</taxon>
        <taxon>Bacillales</taxon>
        <taxon>Paenibacillaceae</taxon>
        <taxon>Paenibacillus</taxon>
    </lineage>
</organism>
<protein>
    <submittedName>
        <fullName evidence="1">Uncharacterized protein</fullName>
    </submittedName>
</protein>
<dbReference type="STRING" id="1852522.SAMN06295960_0514"/>
<sequence length="86" mass="9955">MNWKSALLAGFWSFAVGTLIGMYAFVQTPFNILCSVGALLLAILYFRKYQTRGMRIAFVLLVIVYFLLFILMMSFYIYTVDMQSKL</sequence>
<reference evidence="1 2" key="1">
    <citation type="submission" date="2017-04" db="EMBL/GenBank/DDBJ databases">
        <authorList>
            <person name="Afonso C.L."/>
            <person name="Miller P.J."/>
            <person name="Scott M.A."/>
            <person name="Spackman E."/>
            <person name="Goraichik I."/>
            <person name="Dimitrov K.M."/>
            <person name="Suarez D.L."/>
            <person name="Swayne D.E."/>
        </authorList>
    </citation>
    <scope>NUCLEOTIDE SEQUENCE [LARGE SCALE GENOMIC DNA]</scope>
    <source>
        <strain evidence="1 2">11</strain>
    </source>
</reference>
<evidence type="ECO:0000313" key="1">
    <source>
        <dbReference type="EMBL" id="SMG14930.1"/>
    </source>
</evidence>